<comment type="caution">
    <text evidence="2">The sequence shown here is derived from an EMBL/GenBank/DDBJ whole genome shotgun (WGS) entry which is preliminary data.</text>
</comment>
<dbReference type="EMBL" id="QSII01000015">
    <property type="protein sequence ID" value="RHC84127.1"/>
    <property type="molecule type" value="Genomic_DNA"/>
</dbReference>
<dbReference type="PANTHER" id="PTHR45947:SF3">
    <property type="entry name" value="SULFOQUINOVOSYL TRANSFERASE SQD2"/>
    <property type="match status" value="1"/>
</dbReference>
<dbReference type="GO" id="GO:0016757">
    <property type="term" value="F:glycosyltransferase activity"/>
    <property type="evidence" value="ECO:0007669"/>
    <property type="project" value="UniProtKB-ARBA"/>
</dbReference>
<dbReference type="PANTHER" id="PTHR45947">
    <property type="entry name" value="SULFOQUINOVOSYL TRANSFERASE SQD2"/>
    <property type="match status" value="1"/>
</dbReference>
<dbReference type="Pfam" id="PF13692">
    <property type="entry name" value="Glyco_trans_1_4"/>
    <property type="match status" value="1"/>
</dbReference>
<proteinExistence type="predicted"/>
<evidence type="ECO:0000313" key="3">
    <source>
        <dbReference type="Proteomes" id="UP000286260"/>
    </source>
</evidence>
<evidence type="ECO:0000313" key="2">
    <source>
        <dbReference type="EMBL" id="RHC84127.1"/>
    </source>
</evidence>
<protein>
    <submittedName>
        <fullName evidence="2">Glycosyltransferase</fullName>
    </submittedName>
</protein>
<gene>
    <name evidence="2" type="ORF">DW828_11420</name>
</gene>
<dbReference type="InterPro" id="IPR050194">
    <property type="entry name" value="Glycosyltransferase_grp1"/>
</dbReference>
<evidence type="ECO:0000259" key="1">
    <source>
        <dbReference type="Pfam" id="PF13439"/>
    </source>
</evidence>
<accession>A0A3R6BKH9</accession>
<dbReference type="Proteomes" id="UP000286260">
    <property type="component" value="Unassembled WGS sequence"/>
</dbReference>
<dbReference type="InterPro" id="IPR028098">
    <property type="entry name" value="Glyco_trans_4-like_N"/>
</dbReference>
<reference evidence="2 3" key="1">
    <citation type="submission" date="2018-08" db="EMBL/GenBank/DDBJ databases">
        <title>A genome reference for cultivated species of the human gut microbiota.</title>
        <authorList>
            <person name="Zou Y."/>
            <person name="Xue W."/>
            <person name="Luo G."/>
        </authorList>
    </citation>
    <scope>NUCLEOTIDE SEQUENCE [LARGE SCALE GENOMIC DNA]</scope>
    <source>
        <strain evidence="2 3">AM34-17</strain>
    </source>
</reference>
<name>A0A3R6BKH9_9BACT</name>
<feature type="domain" description="Glycosyltransferase subfamily 4-like N-terminal" evidence="1">
    <location>
        <begin position="40"/>
        <end position="225"/>
    </location>
</feature>
<dbReference type="Pfam" id="PF13439">
    <property type="entry name" value="Glyco_transf_4"/>
    <property type="match status" value="1"/>
</dbReference>
<dbReference type="Gene3D" id="3.40.50.2000">
    <property type="entry name" value="Glycogen Phosphorylase B"/>
    <property type="match status" value="2"/>
</dbReference>
<dbReference type="AlphaFoldDB" id="A0A3R6BKH9"/>
<keyword evidence="2" id="KW-0808">Transferase</keyword>
<dbReference type="SUPFAM" id="SSF53756">
    <property type="entry name" value="UDP-Glycosyltransferase/glycogen phosphorylase"/>
    <property type="match status" value="1"/>
</dbReference>
<organism evidence="2 3">
    <name type="scientific">Parabacteroides merdae</name>
    <dbReference type="NCBI Taxonomy" id="46503"/>
    <lineage>
        <taxon>Bacteria</taxon>
        <taxon>Pseudomonadati</taxon>
        <taxon>Bacteroidota</taxon>
        <taxon>Bacteroidia</taxon>
        <taxon>Bacteroidales</taxon>
        <taxon>Tannerellaceae</taxon>
        <taxon>Parabacteroides</taxon>
    </lineage>
</organism>
<sequence length="409" mass="46839">MLFSLFDLEVMKIIQINAVYGFGSTGIIVRDLQDICYHNGIECIVAYSQSQDTVKNGYQLGNFISNKIHALLSRISGKQGYFSILSTRKFLKYLDQYHPDIIHLHNLHGCYINVPMLLKYASRNGISVVVSLHDCWFYTGGCSHYTSVGCSKWLKKCGSCPKRYEETPAYLWDSSSKILKDRKLLFSKISDLVVVGVSKWIVEEANKTVFKGAQCLVITNGIDTNFFHPVKSDFRKKFHLEDKFVILAPANKWFLDVNCETLDYFSSRLTEDMRMVFIGGRCDENRLTDKMINYGFVSSREEIREIYSSADVLLNCTREESLSLLNIEVQACGTPVVTYSNTGVKETVDGMGGYAVDNGNPEAMWNVFLKIKNQGKEYYSEKCIGWVRKQFDKNKNYQKYIDLYMSILN</sequence>